<gene>
    <name evidence="8" type="ORF">NAEGRDRAFT_45872</name>
</gene>
<dbReference type="InterPro" id="IPR050196">
    <property type="entry name" value="Cytochrome_P450_Monoox"/>
</dbReference>
<evidence type="ECO:0000313" key="8">
    <source>
        <dbReference type="EMBL" id="EFC49294.1"/>
    </source>
</evidence>
<dbReference type="eggNOG" id="KOG0157">
    <property type="taxonomic scope" value="Eukaryota"/>
</dbReference>
<evidence type="ECO:0000256" key="3">
    <source>
        <dbReference type="ARBA" id="ARBA00022723"/>
    </source>
</evidence>
<dbReference type="Proteomes" id="UP000006671">
    <property type="component" value="Unassembled WGS sequence"/>
</dbReference>
<dbReference type="GO" id="GO:0016705">
    <property type="term" value="F:oxidoreductase activity, acting on paired donors, with incorporation or reduction of molecular oxygen"/>
    <property type="evidence" value="ECO:0007669"/>
    <property type="project" value="InterPro"/>
</dbReference>
<dbReference type="GO" id="GO:0020037">
    <property type="term" value="F:heme binding"/>
    <property type="evidence" value="ECO:0007669"/>
    <property type="project" value="InterPro"/>
</dbReference>
<dbReference type="InParanoid" id="D2V1F1"/>
<dbReference type="AlphaFoldDB" id="D2V1F1"/>
<dbReference type="InterPro" id="IPR036396">
    <property type="entry name" value="Cyt_P450_sf"/>
</dbReference>
<dbReference type="VEuPathDB" id="AmoebaDB:NAEGRDRAFT_45872"/>
<dbReference type="OrthoDB" id="2789670at2759"/>
<dbReference type="PROSITE" id="PS00086">
    <property type="entry name" value="CYTOCHROME_P450"/>
    <property type="match status" value="1"/>
</dbReference>
<dbReference type="GeneID" id="8855158"/>
<organism evidence="9">
    <name type="scientific">Naegleria gruberi</name>
    <name type="common">Amoeba</name>
    <dbReference type="NCBI Taxonomy" id="5762"/>
    <lineage>
        <taxon>Eukaryota</taxon>
        <taxon>Discoba</taxon>
        <taxon>Heterolobosea</taxon>
        <taxon>Tetramitia</taxon>
        <taxon>Eutetramitia</taxon>
        <taxon>Vahlkampfiidae</taxon>
        <taxon>Naegleria</taxon>
    </lineage>
</organism>
<dbReference type="PANTHER" id="PTHR24291">
    <property type="entry name" value="CYTOCHROME P450 FAMILY 4"/>
    <property type="match status" value="1"/>
</dbReference>
<dbReference type="SUPFAM" id="SSF48264">
    <property type="entry name" value="Cytochrome P450"/>
    <property type="match status" value="1"/>
</dbReference>
<dbReference type="PRINTS" id="PR00385">
    <property type="entry name" value="P450"/>
</dbReference>
<dbReference type="InterPro" id="IPR001128">
    <property type="entry name" value="Cyt_P450"/>
</dbReference>
<evidence type="ECO:0000313" key="9">
    <source>
        <dbReference type="Proteomes" id="UP000006671"/>
    </source>
</evidence>
<evidence type="ECO:0000256" key="2">
    <source>
        <dbReference type="ARBA" id="ARBA00022617"/>
    </source>
</evidence>
<dbReference type="PANTHER" id="PTHR24291:SF50">
    <property type="entry name" value="BIFUNCTIONAL ALBAFLAVENONE MONOOXYGENASE_TERPENE SYNTHASE"/>
    <property type="match status" value="1"/>
</dbReference>
<evidence type="ECO:0000256" key="4">
    <source>
        <dbReference type="ARBA" id="ARBA00023002"/>
    </source>
</evidence>
<evidence type="ECO:0000256" key="7">
    <source>
        <dbReference type="RuleBase" id="RU000461"/>
    </source>
</evidence>
<dbReference type="Pfam" id="PF00067">
    <property type="entry name" value="p450"/>
    <property type="match status" value="1"/>
</dbReference>
<dbReference type="EMBL" id="GG738848">
    <property type="protein sequence ID" value="EFC49294.1"/>
    <property type="molecule type" value="Genomic_DNA"/>
</dbReference>
<keyword evidence="9" id="KW-1185">Reference proteome</keyword>
<evidence type="ECO:0000256" key="1">
    <source>
        <dbReference type="ARBA" id="ARBA00010617"/>
    </source>
</evidence>
<dbReference type="Gene3D" id="1.10.630.10">
    <property type="entry name" value="Cytochrome P450"/>
    <property type="match status" value="1"/>
</dbReference>
<evidence type="ECO:0000256" key="6">
    <source>
        <dbReference type="ARBA" id="ARBA00023033"/>
    </source>
</evidence>
<name>D2V1F1_NAEGR</name>
<comment type="similarity">
    <text evidence="1 7">Belongs to the cytochrome P450 family.</text>
</comment>
<dbReference type="GO" id="GO:0004497">
    <property type="term" value="F:monooxygenase activity"/>
    <property type="evidence" value="ECO:0007669"/>
    <property type="project" value="UniProtKB-KW"/>
</dbReference>
<keyword evidence="2 7" id="KW-0349">Heme</keyword>
<dbReference type="RefSeq" id="XP_002682038.1">
    <property type="nucleotide sequence ID" value="XM_002681992.1"/>
</dbReference>
<dbReference type="InterPro" id="IPR017972">
    <property type="entry name" value="Cyt_P450_CS"/>
</dbReference>
<keyword evidence="4 7" id="KW-0560">Oxidoreductase</keyword>
<evidence type="ECO:0000256" key="5">
    <source>
        <dbReference type="ARBA" id="ARBA00023004"/>
    </source>
</evidence>
<dbReference type="STRING" id="5762.D2V1F1"/>
<dbReference type="KEGG" id="ngr:NAEGRDRAFT_45872"/>
<proteinExistence type="inferred from homology"/>
<dbReference type="OMA" id="QMANIAK"/>
<accession>D2V1F1</accession>
<keyword evidence="5 7" id="KW-0408">Iron</keyword>
<protein>
    <submittedName>
        <fullName evidence="8">Predicted protein</fullName>
    </submittedName>
</protein>
<keyword evidence="3 7" id="KW-0479">Metal-binding</keyword>
<keyword evidence="6 7" id="KW-0503">Monooxygenase</keyword>
<dbReference type="GO" id="GO:0005506">
    <property type="term" value="F:iron ion binding"/>
    <property type="evidence" value="ECO:0007669"/>
    <property type="project" value="InterPro"/>
</dbReference>
<sequence length="563" mass="64656">MPIVVFSSAHAAKSILIDNWKDFPKDGKLRTPQQEEFIGKSLVFMNGTEWKVNRSVLNPPFQHVDKYWNIFSEKVNYCVSNLQQYSKEGQSENKFPLKIKDVISRMALDVIGESALDCDFNYLDPNFRLSDTSQSQDSSQNEKVLQAFRFVFKNINSWERMLGGKLYSSLPIIDNHRMEKSIRIMHEFVSSIIEKKRIEHVDRRVIDVVHPSMESAMDLMIEANQAFHEPKPSETKPAIPSNFEPAHEEEEEQVEPLKISDKNLKDNTLLLFLAGHATTADALSFLLLNLALNERVQDTLYKELKEAYPDRFKIREGKYCEFIIQQLDDLATLHKLPYLDCVINENLRISPPVGVLNRVSKKSHIIDGVKISKDQSIALSIKSIHYNTELWGEKSDEFYPERFANYSSTERHEEENVSSHHPICSFLPFGLGARSCLGSKFSILEQKVFIVHLLSKYLVKLPEEYQMKEKVGLGEFAHLMIGAGPLSSLGEELKLEFVERVEGISENVSDLIEEESNRMESAINEPTPNLYASSTATDQFVREENKEFPQYNVNREELIRSLP</sequence>
<reference evidence="8 9" key="1">
    <citation type="journal article" date="2010" name="Cell">
        <title>The genome of Naegleria gruberi illuminates early eukaryotic versatility.</title>
        <authorList>
            <person name="Fritz-Laylin L.K."/>
            <person name="Prochnik S.E."/>
            <person name="Ginger M.L."/>
            <person name="Dacks J.B."/>
            <person name="Carpenter M.L."/>
            <person name="Field M.C."/>
            <person name="Kuo A."/>
            <person name="Paredez A."/>
            <person name="Chapman J."/>
            <person name="Pham J."/>
            <person name="Shu S."/>
            <person name="Neupane R."/>
            <person name="Cipriano M."/>
            <person name="Mancuso J."/>
            <person name="Tu H."/>
            <person name="Salamov A."/>
            <person name="Lindquist E."/>
            <person name="Shapiro H."/>
            <person name="Lucas S."/>
            <person name="Grigoriev I.V."/>
            <person name="Cande W.Z."/>
            <person name="Fulton C."/>
            <person name="Rokhsar D.S."/>
            <person name="Dawson S.C."/>
        </authorList>
    </citation>
    <scope>NUCLEOTIDE SEQUENCE [LARGE SCALE GENOMIC DNA]</scope>
    <source>
        <strain evidence="8 9">NEG-M</strain>
    </source>
</reference>